<dbReference type="Gene3D" id="2.20.210.20">
    <property type="match status" value="1"/>
</dbReference>
<reference evidence="4" key="1">
    <citation type="submission" date="2025-08" db="UniProtKB">
        <authorList>
            <consortium name="RefSeq"/>
        </authorList>
    </citation>
    <scope>IDENTIFICATION</scope>
</reference>
<dbReference type="PANTHER" id="PTHR11412:SF81">
    <property type="entry name" value="COMPLEMENT C3"/>
    <property type="match status" value="1"/>
</dbReference>
<name>A0A6J1W8I4_9SAUR</name>
<dbReference type="InterPro" id="IPR050473">
    <property type="entry name" value="A2M/Complement_sys"/>
</dbReference>
<dbReference type="PANTHER" id="PTHR11412">
    <property type="entry name" value="MACROGLOBULIN / COMPLEMENT"/>
    <property type="match status" value="1"/>
</dbReference>
<evidence type="ECO:0000259" key="2">
    <source>
        <dbReference type="Pfam" id="PF21308"/>
    </source>
</evidence>
<gene>
    <name evidence="4" type="primary">LOC113430530</name>
</gene>
<accession>A0A6J1W8I4</accession>
<proteinExistence type="predicted"/>
<evidence type="ECO:0000259" key="1">
    <source>
        <dbReference type="Pfam" id="PF07678"/>
    </source>
</evidence>
<dbReference type="Proteomes" id="UP000504612">
    <property type="component" value="Unplaced"/>
</dbReference>
<dbReference type="KEGG" id="nss:113430530"/>
<dbReference type="AlphaFoldDB" id="A0A6J1W8I4"/>
<dbReference type="InterPro" id="IPR011626">
    <property type="entry name" value="Alpha-macroglobulin_TED"/>
</dbReference>
<dbReference type="InterPro" id="IPR048848">
    <property type="entry name" value="C3_CUB2"/>
</dbReference>
<dbReference type="RefSeq" id="XP_026548754.1">
    <property type="nucleotide sequence ID" value="XM_026692969.1"/>
</dbReference>
<evidence type="ECO:0000313" key="4">
    <source>
        <dbReference type="RefSeq" id="XP_026548754.1"/>
    </source>
</evidence>
<evidence type="ECO:0000313" key="3">
    <source>
        <dbReference type="Proteomes" id="UP000504612"/>
    </source>
</evidence>
<keyword evidence="3" id="KW-1185">Reference proteome</keyword>
<dbReference type="GO" id="GO:0005615">
    <property type="term" value="C:extracellular space"/>
    <property type="evidence" value="ECO:0007669"/>
    <property type="project" value="InterPro"/>
</dbReference>
<dbReference type="InterPro" id="IPR008930">
    <property type="entry name" value="Terpenoid_cyclase/PrenylTrfase"/>
</dbReference>
<feature type="domain" description="Alpha-macroglobulin-like TED" evidence="1">
    <location>
        <begin position="3"/>
        <end position="40"/>
    </location>
</feature>
<protein>
    <submittedName>
        <fullName evidence="4">A.superbus venom factor 1-like</fullName>
    </submittedName>
</protein>
<dbReference type="Pfam" id="PF21308">
    <property type="entry name" value="C3_CUB2"/>
    <property type="match status" value="1"/>
</dbReference>
<organism evidence="3 4">
    <name type="scientific">Notechis scutatus</name>
    <name type="common">mainland tiger snake</name>
    <dbReference type="NCBI Taxonomy" id="8663"/>
    <lineage>
        <taxon>Eukaryota</taxon>
        <taxon>Metazoa</taxon>
        <taxon>Chordata</taxon>
        <taxon>Craniata</taxon>
        <taxon>Vertebrata</taxon>
        <taxon>Euteleostomi</taxon>
        <taxon>Lepidosauria</taxon>
        <taxon>Squamata</taxon>
        <taxon>Bifurcata</taxon>
        <taxon>Unidentata</taxon>
        <taxon>Episquamata</taxon>
        <taxon>Toxicofera</taxon>
        <taxon>Serpentes</taxon>
        <taxon>Colubroidea</taxon>
        <taxon>Elapidae</taxon>
        <taxon>Hydrophiinae</taxon>
        <taxon>Notechis</taxon>
    </lineage>
</organism>
<dbReference type="GeneID" id="113430530"/>
<dbReference type="SUPFAM" id="SSF48239">
    <property type="entry name" value="Terpenoid cyclases/Protein prenyltransferases"/>
    <property type="match status" value="1"/>
</dbReference>
<dbReference type="Pfam" id="PF07678">
    <property type="entry name" value="TED_complement"/>
    <property type="match status" value="1"/>
</dbReference>
<feature type="domain" description="Complement component 3 CUB" evidence="2">
    <location>
        <begin position="49"/>
        <end position="82"/>
    </location>
</feature>
<dbReference type="Gene3D" id="1.50.10.20">
    <property type="match status" value="1"/>
</dbReference>
<sequence length="96" mass="11175">MKKFAEAGPVVKWLIDQKYYGGTYGQTQATVMVFQALAEYEIQMPTHKDLNLDIAINLPEREVPLRYSINYGNALVARTAEVQYFSKCIYYSFHWK</sequence>